<dbReference type="GeneID" id="78357176"/>
<evidence type="ECO:0000313" key="2">
    <source>
        <dbReference type="EMBL" id="SUN62492.1"/>
    </source>
</evidence>
<dbReference type="GO" id="GO:0003700">
    <property type="term" value="F:DNA-binding transcription factor activity"/>
    <property type="evidence" value="ECO:0007669"/>
    <property type="project" value="InterPro"/>
</dbReference>
<proteinExistence type="predicted"/>
<keyword evidence="3" id="KW-1185">Reference proteome</keyword>
<dbReference type="Proteomes" id="UP000254924">
    <property type="component" value="Unassembled WGS sequence"/>
</dbReference>
<accession>A0A380KBN3</accession>
<dbReference type="OrthoDB" id="384891at2"/>
<gene>
    <name evidence="2" type="ORF">NCTC12224_01912</name>
</gene>
<dbReference type="PROSITE" id="PS50995">
    <property type="entry name" value="HTH_MARR_2"/>
    <property type="match status" value="1"/>
</dbReference>
<name>A0A380KBN3_9STRE</name>
<organism evidence="2 3">
    <name type="scientific">Streptococcus hyointestinalis</name>
    <dbReference type="NCBI Taxonomy" id="1337"/>
    <lineage>
        <taxon>Bacteria</taxon>
        <taxon>Bacillati</taxon>
        <taxon>Bacillota</taxon>
        <taxon>Bacilli</taxon>
        <taxon>Lactobacillales</taxon>
        <taxon>Streptococcaceae</taxon>
        <taxon>Streptococcus</taxon>
    </lineage>
</organism>
<protein>
    <submittedName>
        <fullName evidence="2">Transcriptional regulator</fullName>
    </submittedName>
</protein>
<dbReference type="InterPro" id="IPR036388">
    <property type="entry name" value="WH-like_DNA-bd_sf"/>
</dbReference>
<dbReference type="RefSeq" id="WP_115270131.1">
    <property type="nucleotide sequence ID" value="NZ_JBNPNB010000020.1"/>
</dbReference>
<dbReference type="InterPro" id="IPR000835">
    <property type="entry name" value="HTH_MarR-typ"/>
</dbReference>
<dbReference type="InterPro" id="IPR036390">
    <property type="entry name" value="WH_DNA-bd_sf"/>
</dbReference>
<sequence>MKDPFTEFRNLVTLVEGRVQQIAKEHDVEHLGGPQGFVVMYLYKHSGEEVFIKDIEKKLKISKSVTSNLIRRMEKNNFIKVIPSQKDKRYKQLVLTSLGSQKAVKLADFHRTIHDKVLKDIDLTELKTAKKVIRKIRENLEIEE</sequence>
<dbReference type="InterPro" id="IPR039422">
    <property type="entry name" value="MarR/SlyA-like"/>
</dbReference>
<dbReference type="AlphaFoldDB" id="A0A380KBN3"/>
<dbReference type="Pfam" id="PF12802">
    <property type="entry name" value="MarR_2"/>
    <property type="match status" value="1"/>
</dbReference>
<dbReference type="EMBL" id="UHFN01000007">
    <property type="protein sequence ID" value="SUN62492.1"/>
    <property type="molecule type" value="Genomic_DNA"/>
</dbReference>
<evidence type="ECO:0000259" key="1">
    <source>
        <dbReference type="PROSITE" id="PS50995"/>
    </source>
</evidence>
<dbReference type="PANTHER" id="PTHR33164:SF99">
    <property type="entry name" value="MARR FAMILY REGULATORY PROTEIN"/>
    <property type="match status" value="1"/>
</dbReference>
<dbReference type="PANTHER" id="PTHR33164">
    <property type="entry name" value="TRANSCRIPTIONAL REGULATOR, MARR FAMILY"/>
    <property type="match status" value="1"/>
</dbReference>
<dbReference type="SMART" id="SM00347">
    <property type="entry name" value="HTH_MARR"/>
    <property type="match status" value="1"/>
</dbReference>
<dbReference type="SUPFAM" id="SSF46785">
    <property type="entry name" value="Winged helix' DNA-binding domain"/>
    <property type="match status" value="1"/>
</dbReference>
<dbReference type="Gene3D" id="1.10.10.10">
    <property type="entry name" value="Winged helix-like DNA-binding domain superfamily/Winged helix DNA-binding domain"/>
    <property type="match status" value="1"/>
</dbReference>
<dbReference type="GO" id="GO:0006950">
    <property type="term" value="P:response to stress"/>
    <property type="evidence" value="ECO:0007669"/>
    <property type="project" value="TreeGrafter"/>
</dbReference>
<reference evidence="2 3" key="1">
    <citation type="submission" date="2018-06" db="EMBL/GenBank/DDBJ databases">
        <authorList>
            <consortium name="Pathogen Informatics"/>
            <person name="Doyle S."/>
        </authorList>
    </citation>
    <scope>NUCLEOTIDE SEQUENCE [LARGE SCALE GENOMIC DNA]</scope>
    <source>
        <strain evidence="2 3">NCTC12224</strain>
    </source>
</reference>
<feature type="domain" description="HTH marR-type" evidence="1">
    <location>
        <begin position="1"/>
        <end position="138"/>
    </location>
</feature>
<evidence type="ECO:0000313" key="3">
    <source>
        <dbReference type="Proteomes" id="UP000254924"/>
    </source>
</evidence>